<reference evidence="1" key="1">
    <citation type="journal article" date="2014" name="Front. Microbiol.">
        <title>High frequency of phylogenetically diverse reductive dehalogenase-homologous genes in deep subseafloor sedimentary metagenomes.</title>
        <authorList>
            <person name="Kawai M."/>
            <person name="Futagami T."/>
            <person name="Toyoda A."/>
            <person name="Takaki Y."/>
            <person name="Nishi S."/>
            <person name="Hori S."/>
            <person name="Arai W."/>
            <person name="Tsubouchi T."/>
            <person name="Morono Y."/>
            <person name="Uchiyama I."/>
            <person name="Ito T."/>
            <person name="Fujiyama A."/>
            <person name="Inagaki F."/>
            <person name="Takami H."/>
        </authorList>
    </citation>
    <scope>NUCLEOTIDE SEQUENCE</scope>
    <source>
        <strain evidence="1">Expedition CK06-06</strain>
    </source>
</reference>
<proteinExistence type="predicted"/>
<accession>X1H6W1</accession>
<protein>
    <submittedName>
        <fullName evidence="1">Uncharacterized protein</fullName>
    </submittedName>
</protein>
<gene>
    <name evidence="1" type="ORF">S03H2_36043</name>
</gene>
<organism evidence="1">
    <name type="scientific">marine sediment metagenome</name>
    <dbReference type="NCBI Taxonomy" id="412755"/>
    <lineage>
        <taxon>unclassified sequences</taxon>
        <taxon>metagenomes</taxon>
        <taxon>ecological metagenomes</taxon>
    </lineage>
</organism>
<sequence length="96" mass="10077">MKNPTDILIDATKFPAAIEAKLPAGAPKISTMLADFAGKLPAVPDLPIDIPAPPVPMLPELPAPPELRRYVSGVEVRPVTPAAPRVVPGARKRGTL</sequence>
<name>X1H6W1_9ZZZZ</name>
<dbReference type="EMBL" id="BARU01022093">
    <property type="protein sequence ID" value="GAH52820.1"/>
    <property type="molecule type" value="Genomic_DNA"/>
</dbReference>
<comment type="caution">
    <text evidence="1">The sequence shown here is derived from an EMBL/GenBank/DDBJ whole genome shotgun (WGS) entry which is preliminary data.</text>
</comment>
<evidence type="ECO:0000313" key="1">
    <source>
        <dbReference type="EMBL" id="GAH52820.1"/>
    </source>
</evidence>
<dbReference type="AlphaFoldDB" id="X1H6W1"/>